<evidence type="ECO:0000313" key="6">
    <source>
        <dbReference type="Proteomes" id="UP000032360"/>
    </source>
</evidence>
<dbReference type="PROSITE" id="PS00893">
    <property type="entry name" value="NUDIX_BOX"/>
    <property type="match status" value="1"/>
</dbReference>
<dbReference type="Pfam" id="PF00293">
    <property type="entry name" value="NUDIX"/>
    <property type="match status" value="1"/>
</dbReference>
<accession>A0A0D8HH05</accession>
<dbReference type="CDD" id="cd03674">
    <property type="entry name" value="NUDIX_Hydrolase"/>
    <property type="match status" value="1"/>
</dbReference>
<dbReference type="EC" id="3.6.1.55" evidence="5"/>
<organism evidence="5 6">
    <name type="scientific">Acidithrix ferrooxidans</name>
    <dbReference type="NCBI Taxonomy" id="1280514"/>
    <lineage>
        <taxon>Bacteria</taxon>
        <taxon>Bacillati</taxon>
        <taxon>Actinomycetota</taxon>
        <taxon>Acidimicrobiia</taxon>
        <taxon>Acidimicrobiales</taxon>
        <taxon>Acidimicrobiaceae</taxon>
        <taxon>Acidithrix</taxon>
    </lineage>
</organism>
<keyword evidence="6" id="KW-1185">Reference proteome</keyword>
<proteinExistence type="inferred from homology"/>
<dbReference type="PROSITE" id="PS51462">
    <property type="entry name" value="NUDIX"/>
    <property type="match status" value="1"/>
</dbReference>
<dbReference type="InterPro" id="IPR015797">
    <property type="entry name" value="NUDIX_hydrolase-like_dom_sf"/>
</dbReference>
<dbReference type="EMBL" id="JXYS01000061">
    <property type="protein sequence ID" value="KJF17208.1"/>
    <property type="molecule type" value="Genomic_DNA"/>
</dbReference>
<sequence>MPWYEIWLQSIVDFEPITNQEKNAQHIILEEAEKRRNIFDRYADPRHCTASAIIIGPRGIILHRHKKLQKWIQPGGHIDNGESPWDCVIREAKEETGLTVIHPSNGPLLFNLSCHDAFDHYHLDIRYLLLGQDTEPTPPPGESQEVEWFQFEDALKIADEVIPDVIFRITQSGLANYLTQFDSDGQR</sequence>
<dbReference type="RefSeq" id="WP_052605575.1">
    <property type="nucleotide sequence ID" value="NZ_JXYS01000061.1"/>
</dbReference>
<comment type="caution">
    <text evidence="5">The sequence shown here is derived from an EMBL/GenBank/DDBJ whole genome shotgun (WGS) entry which is preliminary data.</text>
</comment>
<comment type="similarity">
    <text evidence="1 3">Belongs to the Nudix hydrolase family.</text>
</comment>
<protein>
    <submittedName>
        <fullName evidence="5">8-oxo-dGTP diphosphatase</fullName>
        <ecNumber evidence="5">3.6.1.55</ecNumber>
    </submittedName>
</protein>
<dbReference type="Gene3D" id="3.90.79.10">
    <property type="entry name" value="Nucleoside Triphosphate Pyrophosphohydrolase"/>
    <property type="match status" value="1"/>
</dbReference>
<evidence type="ECO:0000256" key="3">
    <source>
        <dbReference type="RuleBase" id="RU003476"/>
    </source>
</evidence>
<reference evidence="5 6" key="1">
    <citation type="submission" date="2015-01" db="EMBL/GenBank/DDBJ databases">
        <title>Draft genome of the acidophilic iron oxidizer Acidithrix ferrooxidans strain Py-F3.</title>
        <authorList>
            <person name="Poehlein A."/>
            <person name="Eisen S."/>
            <person name="Schloemann M."/>
            <person name="Johnson B.D."/>
            <person name="Daniel R."/>
            <person name="Muehling M."/>
        </authorList>
    </citation>
    <scope>NUCLEOTIDE SEQUENCE [LARGE SCALE GENOMIC DNA]</scope>
    <source>
        <strain evidence="5 6">Py-F3</strain>
    </source>
</reference>
<dbReference type="GO" id="GO:0035539">
    <property type="term" value="F:8-oxo-7,8-dihydrodeoxyguanosine triphosphate pyrophosphatase activity"/>
    <property type="evidence" value="ECO:0007669"/>
    <property type="project" value="UniProtKB-EC"/>
</dbReference>
<name>A0A0D8HH05_9ACTN</name>
<dbReference type="AlphaFoldDB" id="A0A0D8HH05"/>
<dbReference type="PRINTS" id="PR00502">
    <property type="entry name" value="NUDIXFAMILY"/>
</dbReference>
<evidence type="ECO:0000256" key="2">
    <source>
        <dbReference type="ARBA" id="ARBA00022801"/>
    </source>
</evidence>
<dbReference type="PANTHER" id="PTHR43736">
    <property type="entry name" value="ADP-RIBOSE PYROPHOSPHATASE"/>
    <property type="match status" value="1"/>
</dbReference>
<evidence type="ECO:0000256" key="1">
    <source>
        <dbReference type="ARBA" id="ARBA00005582"/>
    </source>
</evidence>
<dbReference type="InterPro" id="IPR020476">
    <property type="entry name" value="Nudix_hydrolase"/>
</dbReference>
<dbReference type="PANTHER" id="PTHR43736:SF1">
    <property type="entry name" value="DIHYDRONEOPTERIN TRIPHOSPHATE DIPHOSPHATASE"/>
    <property type="match status" value="1"/>
</dbReference>
<dbReference type="Proteomes" id="UP000032360">
    <property type="component" value="Unassembled WGS sequence"/>
</dbReference>
<evidence type="ECO:0000313" key="5">
    <source>
        <dbReference type="EMBL" id="KJF17208.1"/>
    </source>
</evidence>
<gene>
    <name evidence="5" type="primary">mutX</name>
    <name evidence="5" type="ORF">AXFE_19210</name>
</gene>
<evidence type="ECO:0000259" key="4">
    <source>
        <dbReference type="PROSITE" id="PS51462"/>
    </source>
</evidence>
<dbReference type="SUPFAM" id="SSF55811">
    <property type="entry name" value="Nudix"/>
    <property type="match status" value="1"/>
</dbReference>
<keyword evidence="2 3" id="KW-0378">Hydrolase</keyword>
<dbReference type="STRING" id="1280514.AXFE_19210"/>
<dbReference type="InterPro" id="IPR000086">
    <property type="entry name" value="NUDIX_hydrolase_dom"/>
</dbReference>
<dbReference type="OrthoDB" id="129709at2"/>
<dbReference type="InterPro" id="IPR020084">
    <property type="entry name" value="NUDIX_hydrolase_CS"/>
</dbReference>
<feature type="domain" description="Nudix hydrolase" evidence="4">
    <location>
        <begin position="45"/>
        <end position="175"/>
    </location>
</feature>